<dbReference type="InterPro" id="IPR013986">
    <property type="entry name" value="DExx_box_DNA_helicase_dom_sf"/>
</dbReference>
<comment type="caution">
    <text evidence="15">The sequence shown here is derived from an EMBL/GenBank/DDBJ whole genome shotgun (WGS) entry which is preliminary data.</text>
</comment>
<dbReference type="GO" id="GO:0043138">
    <property type="term" value="F:3'-5' DNA helicase activity"/>
    <property type="evidence" value="ECO:0007669"/>
    <property type="project" value="UniProtKB-EC"/>
</dbReference>
<evidence type="ECO:0000256" key="9">
    <source>
        <dbReference type="ARBA" id="ARBA00034808"/>
    </source>
</evidence>
<keyword evidence="3 12" id="KW-0378">Hydrolase</keyword>
<keyword evidence="6" id="KW-0238">DNA-binding</keyword>
<evidence type="ECO:0000259" key="13">
    <source>
        <dbReference type="PROSITE" id="PS51198"/>
    </source>
</evidence>
<evidence type="ECO:0000256" key="1">
    <source>
        <dbReference type="ARBA" id="ARBA00009922"/>
    </source>
</evidence>
<dbReference type="EC" id="5.6.2.4" evidence="9"/>
<dbReference type="PROSITE" id="PS51217">
    <property type="entry name" value="UVRD_HELICASE_CTER"/>
    <property type="match status" value="1"/>
</dbReference>
<feature type="domain" description="UvrD-like helicase C-terminal" evidence="14">
    <location>
        <begin position="265"/>
        <end position="519"/>
    </location>
</feature>
<dbReference type="Pfam" id="PF13361">
    <property type="entry name" value="UvrD_C"/>
    <property type="match status" value="2"/>
</dbReference>
<dbReference type="Pfam" id="PF00580">
    <property type="entry name" value="UvrD-helicase"/>
    <property type="match status" value="2"/>
</dbReference>
<comment type="catalytic activity">
    <reaction evidence="11">
        <text>ATP + H2O = ADP + phosphate + H(+)</text>
        <dbReference type="Rhea" id="RHEA:13065"/>
        <dbReference type="ChEBI" id="CHEBI:15377"/>
        <dbReference type="ChEBI" id="CHEBI:15378"/>
        <dbReference type="ChEBI" id="CHEBI:30616"/>
        <dbReference type="ChEBI" id="CHEBI:43474"/>
        <dbReference type="ChEBI" id="CHEBI:456216"/>
        <dbReference type="EC" id="5.6.2.4"/>
    </reaction>
</comment>
<dbReference type="CDD" id="cd17932">
    <property type="entry name" value="DEXQc_UvrD"/>
    <property type="match status" value="1"/>
</dbReference>
<dbReference type="SUPFAM" id="SSF52540">
    <property type="entry name" value="P-loop containing nucleoside triphosphate hydrolases"/>
    <property type="match status" value="1"/>
</dbReference>
<keyword evidence="2 12" id="KW-0547">Nucleotide-binding</keyword>
<feature type="domain" description="UvrD-like helicase ATP-binding" evidence="13">
    <location>
        <begin position="1"/>
        <end position="264"/>
    </location>
</feature>
<evidence type="ECO:0000313" key="15">
    <source>
        <dbReference type="EMBL" id="TWO71486.1"/>
    </source>
</evidence>
<dbReference type="GO" id="GO:0005524">
    <property type="term" value="F:ATP binding"/>
    <property type="evidence" value="ECO:0007669"/>
    <property type="project" value="UniProtKB-UniRule"/>
</dbReference>
<evidence type="ECO:0000259" key="14">
    <source>
        <dbReference type="PROSITE" id="PS51217"/>
    </source>
</evidence>
<keyword evidence="4 12" id="KW-0347">Helicase</keyword>
<evidence type="ECO:0000256" key="11">
    <source>
        <dbReference type="ARBA" id="ARBA00048988"/>
    </source>
</evidence>
<dbReference type="RefSeq" id="WP_145893098.1">
    <property type="nucleotide sequence ID" value="NZ_VOBQ01000008.1"/>
</dbReference>
<dbReference type="InterPro" id="IPR014017">
    <property type="entry name" value="DNA_helicase_UvrD-like_C"/>
</dbReference>
<organism evidence="15 16">
    <name type="scientific">Caenimonas sedimenti</name>
    <dbReference type="NCBI Taxonomy" id="2596921"/>
    <lineage>
        <taxon>Bacteria</taxon>
        <taxon>Pseudomonadati</taxon>
        <taxon>Pseudomonadota</taxon>
        <taxon>Betaproteobacteria</taxon>
        <taxon>Burkholderiales</taxon>
        <taxon>Comamonadaceae</taxon>
        <taxon>Caenimonas</taxon>
    </lineage>
</organism>
<evidence type="ECO:0000256" key="6">
    <source>
        <dbReference type="ARBA" id="ARBA00023125"/>
    </source>
</evidence>
<comment type="catalytic activity">
    <reaction evidence="8">
        <text>Couples ATP hydrolysis with the unwinding of duplex DNA by translocating in the 3'-5' direction.</text>
        <dbReference type="EC" id="5.6.2.4"/>
    </reaction>
</comment>
<dbReference type="PROSITE" id="PS51198">
    <property type="entry name" value="UVRD_HELICASE_ATP_BIND"/>
    <property type="match status" value="1"/>
</dbReference>
<evidence type="ECO:0000256" key="3">
    <source>
        <dbReference type="ARBA" id="ARBA00022801"/>
    </source>
</evidence>
<comment type="similarity">
    <text evidence="1">Belongs to the helicase family. UvrD subfamily.</text>
</comment>
<evidence type="ECO:0000313" key="16">
    <source>
        <dbReference type="Proteomes" id="UP000318199"/>
    </source>
</evidence>
<evidence type="ECO:0000256" key="2">
    <source>
        <dbReference type="ARBA" id="ARBA00022741"/>
    </source>
</evidence>
<gene>
    <name evidence="15" type="ORF">FN976_11265</name>
</gene>
<dbReference type="GO" id="GO:0003677">
    <property type="term" value="F:DNA binding"/>
    <property type="evidence" value="ECO:0007669"/>
    <property type="project" value="UniProtKB-KW"/>
</dbReference>
<dbReference type="OrthoDB" id="5905204at2"/>
<evidence type="ECO:0000256" key="4">
    <source>
        <dbReference type="ARBA" id="ARBA00022806"/>
    </source>
</evidence>
<dbReference type="Gene3D" id="1.10.486.10">
    <property type="entry name" value="PCRA, domain 4"/>
    <property type="match status" value="1"/>
</dbReference>
<reference evidence="15 16" key="1">
    <citation type="submission" date="2019-07" db="EMBL/GenBank/DDBJ databases">
        <title>Caenimonas sedimenti sp. nov., isolated from activated sludge.</title>
        <authorList>
            <person name="Xu J."/>
        </authorList>
    </citation>
    <scope>NUCLEOTIDE SEQUENCE [LARGE SCALE GENOMIC DNA]</scope>
    <source>
        <strain evidence="15 16">HX-9-20</strain>
    </source>
</reference>
<dbReference type="EMBL" id="VOBQ01000008">
    <property type="protein sequence ID" value="TWO71486.1"/>
    <property type="molecule type" value="Genomic_DNA"/>
</dbReference>
<keyword evidence="5 12" id="KW-0067">ATP-binding</keyword>
<dbReference type="Proteomes" id="UP000318199">
    <property type="component" value="Unassembled WGS sequence"/>
</dbReference>
<dbReference type="PANTHER" id="PTHR11070:SF2">
    <property type="entry name" value="ATP-DEPENDENT DNA HELICASE SRS2"/>
    <property type="match status" value="1"/>
</dbReference>
<dbReference type="AlphaFoldDB" id="A0A562ZSZ6"/>
<keyword evidence="7" id="KW-0413">Isomerase</keyword>
<dbReference type="InterPro" id="IPR027417">
    <property type="entry name" value="P-loop_NTPase"/>
</dbReference>
<proteinExistence type="inferred from homology"/>
<dbReference type="GO" id="GO:0000725">
    <property type="term" value="P:recombinational repair"/>
    <property type="evidence" value="ECO:0007669"/>
    <property type="project" value="TreeGrafter"/>
</dbReference>
<accession>A0A562ZSZ6</accession>
<sequence length="594" mass="65563">MASLSPRQREAVAHDGHLLIVAGPGSGKTTTTVAKAARTLKNPARSLVMVTFTKDAAEEMRKRLVAALTRAEVRQPDESRLVVATFHSIAIRHLKRNGMRLKVLSPQQQDMIYRDAAMSADVDRDAWGDVQKEFERVMYAVAPDSVDVAPITQRVVARYRDLLRATGQTDLYTVMRDCAIGAHEGTLPPLPFTDMFVDEGQDTDDLQRLWIFAHARVGVRVTIVGDDDQSVYEWRNALGYEGMRSFLETFNAHRIELGENYRCRSEILTPAANLIQCNQRRLGKTLVAERGRGGTVAAFRTASPQNQAEALAEIIQAAPDKHSNAAILARTNRSLDLVEIMLRGNGVPYARVGRSIWEQPVIAGYVGLLQTLLTGSPPGLLPVLQLRNVSDQVRSDLLHSLRGNVGSFLDGEVPTLNSMDRADAETLGDLAKAFAYWRGQLRGAAGGAAGSVREVILEVGELYARWSRGEHAKNLLDLCSRILSDLKGPLSGRINLVTRKERDHSQARLVLMTMHGAKGLEFETVHIVDANDTDDGSAVVRPEAERRLMYVAMTRAKNCCLVWVSGRPHPSVAEAQLVYKRTRDELVQLVRASA</sequence>
<feature type="binding site" evidence="12">
    <location>
        <begin position="22"/>
        <end position="29"/>
    </location>
    <ligand>
        <name>ATP</name>
        <dbReference type="ChEBI" id="CHEBI:30616"/>
    </ligand>
</feature>
<evidence type="ECO:0000256" key="5">
    <source>
        <dbReference type="ARBA" id="ARBA00022840"/>
    </source>
</evidence>
<dbReference type="InterPro" id="IPR014016">
    <property type="entry name" value="UvrD-like_ATP-bd"/>
</dbReference>
<evidence type="ECO:0000256" key="8">
    <source>
        <dbReference type="ARBA" id="ARBA00034617"/>
    </source>
</evidence>
<dbReference type="Gene3D" id="3.40.50.300">
    <property type="entry name" value="P-loop containing nucleotide triphosphate hydrolases"/>
    <property type="match status" value="2"/>
</dbReference>
<evidence type="ECO:0000256" key="10">
    <source>
        <dbReference type="ARBA" id="ARBA00034923"/>
    </source>
</evidence>
<evidence type="ECO:0000256" key="7">
    <source>
        <dbReference type="ARBA" id="ARBA00023235"/>
    </source>
</evidence>
<keyword evidence="16" id="KW-1185">Reference proteome</keyword>
<protein>
    <recommendedName>
        <fullName evidence="9">DNA 3'-5' helicase</fullName>
        <ecNumber evidence="9">5.6.2.4</ecNumber>
    </recommendedName>
    <alternativeName>
        <fullName evidence="10">DNA 3'-5' helicase II</fullName>
    </alternativeName>
</protein>
<evidence type="ECO:0000256" key="12">
    <source>
        <dbReference type="PROSITE-ProRule" id="PRU00560"/>
    </source>
</evidence>
<dbReference type="Gene3D" id="1.10.10.160">
    <property type="match status" value="1"/>
</dbReference>
<dbReference type="InterPro" id="IPR000212">
    <property type="entry name" value="DNA_helicase_UvrD/REP"/>
</dbReference>
<name>A0A562ZSZ6_9BURK</name>
<dbReference type="GO" id="GO:0016887">
    <property type="term" value="F:ATP hydrolysis activity"/>
    <property type="evidence" value="ECO:0007669"/>
    <property type="project" value="RHEA"/>
</dbReference>
<dbReference type="PANTHER" id="PTHR11070">
    <property type="entry name" value="UVRD / RECB / PCRA DNA HELICASE FAMILY MEMBER"/>
    <property type="match status" value="1"/>
</dbReference>